<reference evidence="2 3" key="2">
    <citation type="journal article" date="2011" name="Stand. Genomic Sci.">
        <title>Complete genome sequence of Truepera radiovictrix type strain (RQ-24).</title>
        <authorList>
            <person name="Ivanova N."/>
            <person name="Rohde C."/>
            <person name="Munk C."/>
            <person name="Nolan M."/>
            <person name="Lucas S."/>
            <person name="Del Rio T.G."/>
            <person name="Tice H."/>
            <person name="Deshpande S."/>
            <person name="Cheng J.F."/>
            <person name="Tapia R."/>
            <person name="Han C."/>
            <person name="Goodwin L."/>
            <person name="Pitluck S."/>
            <person name="Liolios K."/>
            <person name="Mavromatis K."/>
            <person name="Mikhailova N."/>
            <person name="Pati A."/>
            <person name="Chen A."/>
            <person name="Palaniappan K."/>
            <person name="Land M."/>
            <person name="Hauser L."/>
            <person name="Chang Y.J."/>
            <person name="Jeffries C.D."/>
            <person name="Brambilla E."/>
            <person name="Rohde M."/>
            <person name="Goker M."/>
            <person name="Tindall B.J."/>
            <person name="Woyke T."/>
            <person name="Bristow J."/>
            <person name="Eisen J.A."/>
            <person name="Markowitz V."/>
            <person name="Hugenholtz P."/>
            <person name="Kyrpides N.C."/>
            <person name="Klenk H.P."/>
            <person name="Lapidus A."/>
        </authorList>
    </citation>
    <scope>NUCLEOTIDE SEQUENCE [LARGE SCALE GENOMIC DNA]</scope>
    <source>
        <strain evidence="3">DSM 17093 / CIP 108686 / LMG 22925 / RQ-24</strain>
    </source>
</reference>
<evidence type="ECO:0000313" key="3">
    <source>
        <dbReference type="Proteomes" id="UP000000379"/>
    </source>
</evidence>
<keyword evidence="3" id="KW-1185">Reference proteome</keyword>
<accession>D7CX00</accession>
<name>D7CX00_TRURR</name>
<dbReference type="AlphaFoldDB" id="D7CX00"/>
<dbReference type="InterPro" id="IPR052544">
    <property type="entry name" value="Bacteriocin_Proc_Enz"/>
</dbReference>
<proteinExistence type="predicted"/>
<dbReference type="eggNOG" id="COG0778">
    <property type="taxonomic scope" value="Bacteria"/>
</dbReference>
<dbReference type="EMBL" id="CP002049">
    <property type="protein sequence ID" value="ADI14508.1"/>
    <property type="molecule type" value="Genomic_DNA"/>
</dbReference>
<dbReference type="PANTHER" id="PTHR43745">
    <property type="entry name" value="NITROREDUCTASE MJ1384-RELATED"/>
    <property type="match status" value="1"/>
</dbReference>
<dbReference type="InterPro" id="IPR020051">
    <property type="entry name" value="SagB-type_dehydrogenase"/>
</dbReference>
<dbReference type="KEGG" id="tra:Trad_1386"/>
<evidence type="ECO:0000259" key="1">
    <source>
        <dbReference type="Pfam" id="PF00881"/>
    </source>
</evidence>
<gene>
    <name evidence="2" type="ordered locus">Trad_1386</name>
</gene>
<protein>
    <submittedName>
        <fullName evidence="2">SagB-type dehydrogenase domain protein</fullName>
    </submittedName>
</protein>
<dbReference type="InterPro" id="IPR029479">
    <property type="entry name" value="Nitroreductase"/>
</dbReference>
<dbReference type="InterPro" id="IPR000415">
    <property type="entry name" value="Nitroreductase-like"/>
</dbReference>
<dbReference type="Pfam" id="PF00881">
    <property type="entry name" value="Nitroreductase"/>
    <property type="match status" value="1"/>
</dbReference>
<dbReference type="SUPFAM" id="SSF55469">
    <property type="entry name" value="FMN-dependent nitroreductase-like"/>
    <property type="match status" value="1"/>
</dbReference>
<reference evidence="3" key="1">
    <citation type="submission" date="2010-05" db="EMBL/GenBank/DDBJ databases">
        <title>The complete genome of Truepera radiovictris DSM 17093.</title>
        <authorList>
            <consortium name="US DOE Joint Genome Institute (JGI-PGF)"/>
            <person name="Lucas S."/>
            <person name="Copeland A."/>
            <person name="Lapidus A."/>
            <person name="Glavina del Rio T."/>
            <person name="Dalin E."/>
            <person name="Tice H."/>
            <person name="Bruce D."/>
            <person name="Goodwin L."/>
            <person name="Pitluck S."/>
            <person name="Kyrpides N."/>
            <person name="Mavromatis K."/>
            <person name="Ovchinnikova G."/>
            <person name="Munk A.C."/>
            <person name="Detter J.C."/>
            <person name="Han C."/>
            <person name="Tapia R."/>
            <person name="Land M."/>
            <person name="Hauser L."/>
            <person name="Markowitz V."/>
            <person name="Cheng J.-F."/>
            <person name="Hugenholtz P."/>
            <person name="Woyke T."/>
            <person name="Wu D."/>
            <person name="Tindall B."/>
            <person name="Pomrenke H.G."/>
            <person name="Brambilla E."/>
            <person name="Klenk H.-P."/>
            <person name="Eisen J.A."/>
        </authorList>
    </citation>
    <scope>NUCLEOTIDE SEQUENCE [LARGE SCALE GENOMIC DNA]</scope>
    <source>
        <strain evidence="3">DSM 17093 / CIP 108686 / LMG 22925 / RQ-24</strain>
    </source>
</reference>
<dbReference type="STRING" id="649638.Trad_1386"/>
<dbReference type="NCBIfam" id="TIGR03605">
    <property type="entry name" value="antibiot_sagB"/>
    <property type="match status" value="1"/>
</dbReference>
<dbReference type="GO" id="GO:0016491">
    <property type="term" value="F:oxidoreductase activity"/>
    <property type="evidence" value="ECO:0007669"/>
    <property type="project" value="InterPro"/>
</dbReference>
<evidence type="ECO:0000313" key="2">
    <source>
        <dbReference type="EMBL" id="ADI14508.1"/>
    </source>
</evidence>
<dbReference type="Gene3D" id="3.40.109.10">
    <property type="entry name" value="NADH Oxidase"/>
    <property type="match status" value="1"/>
</dbReference>
<dbReference type="PANTHER" id="PTHR43745:SF2">
    <property type="entry name" value="NITROREDUCTASE MJ1384-RELATED"/>
    <property type="match status" value="1"/>
</dbReference>
<feature type="domain" description="Nitroreductase" evidence="1">
    <location>
        <begin position="80"/>
        <end position="237"/>
    </location>
</feature>
<dbReference type="HOGENOM" id="CLU_059362_3_1_0"/>
<sequence length="238" mass="25462">MALPSSREKTIGENFQAQTKYRRGALPPKTGKAVSPFKVYANPLEVAALPVPELSGGKGLWGTLATTRESIPEGGRLRQGDVSQLLWASSGFTYGGQRTHATAVPLAGLETYLVVRQIEDVFPGVYHYNPREHALEHLVQTEPSLELADALLDTDISACAAAVAYTGLPGRIDDGAKSRAYRYLYLEAGAAAQCAMLAAVELGLAATVRAEFYDDELARLLQIDGVSEVPLCVLTLGT</sequence>
<dbReference type="CDD" id="cd02142">
    <property type="entry name" value="McbC_SagB-like_oxidoreductase"/>
    <property type="match status" value="1"/>
</dbReference>
<organism evidence="2 3">
    <name type="scientific">Truepera radiovictrix (strain DSM 17093 / CIP 108686 / LMG 22925 / RQ-24)</name>
    <dbReference type="NCBI Taxonomy" id="649638"/>
    <lineage>
        <taxon>Bacteria</taxon>
        <taxon>Thermotogati</taxon>
        <taxon>Deinococcota</taxon>
        <taxon>Deinococci</taxon>
        <taxon>Trueperales</taxon>
        <taxon>Trueperaceae</taxon>
        <taxon>Truepera</taxon>
    </lineage>
</organism>
<dbReference type="OrthoDB" id="9801593at2"/>
<dbReference type="Proteomes" id="UP000000379">
    <property type="component" value="Chromosome"/>
</dbReference>